<dbReference type="GO" id="GO:0051015">
    <property type="term" value="F:actin filament binding"/>
    <property type="evidence" value="ECO:0007669"/>
    <property type="project" value="TreeGrafter"/>
</dbReference>
<proteinExistence type="predicted"/>
<comment type="caution">
    <text evidence="2">The sequence shown here is derived from an EMBL/GenBank/DDBJ whole genome shotgun (WGS) entry which is preliminary data.</text>
</comment>
<evidence type="ECO:0000313" key="2">
    <source>
        <dbReference type="EMBL" id="KAA3670902.1"/>
    </source>
</evidence>
<dbReference type="PANTHER" id="PTHR10672">
    <property type="entry name" value="ADDUCIN"/>
    <property type="match status" value="1"/>
</dbReference>
<dbReference type="PANTHER" id="PTHR10672:SF3">
    <property type="entry name" value="PROTEIN HU-LI TAI SHAO"/>
    <property type="match status" value="1"/>
</dbReference>
<dbReference type="InterPro" id="IPR051017">
    <property type="entry name" value="Aldolase-II_Adducin_sf"/>
</dbReference>
<sequence>MSPLPTSHSCICANSESEHSGKPNARISATGCKIAERGGVSPAFTMAVGVAQTMPPNHFIEEIGKIDFQIFIFSDVNDPEYVRQMLRPPVIKEDVKLMQQRARVSLILRSPFFRRELEKIVASQMKDGCLNANVAALMQILDYFTPHTKFGSSNFTR</sequence>
<feature type="compositionally biased region" description="Polar residues" evidence="1">
    <location>
        <begin position="1"/>
        <end position="15"/>
    </location>
</feature>
<organism evidence="2 3">
    <name type="scientific">Paragonimus westermani</name>
    <dbReference type="NCBI Taxonomy" id="34504"/>
    <lineage>
        <taxon>Eukaryota</taxon>
        <taxon>Metazoa</taxon>
        <taxon>Spiralia</taxon>
        <taxon>Lophotrochozoa</taxon>
        <taxon>Platyhelminthes</taxon>
        <taxon>Trematoda</taxon>
        <taxon>Digenea</taxon>
        <taxon>Plagiorchiida</taxon>
        <taxon>Troglotremata</taxon>
        <taxon>Troglotrematidae</taxon>
        <taxon>Paragonimus</taxon>
    </lineage>
</organism>
<feature type="non-terminal residue" evidence="2">
    <location>
        <position position="157"/>
    </location>
</feature>
<dbReference type="EMBL" id="QNGE01007864">
    <property type="protein sequence ID" value="KAA3670902.1"/>
    <property type="molecule type" value="Genomic_DNA"/>
</dbReference>
<dbReference type="GO" id="GO:0005856">
    <property type="term" value="C:cytoskeleton"/>
    <property type="evidence" value="ECO:0007669"/>
    <property type="project" value="TreeGrafter"/>
</dbReference>
<protein>
    <submittedName>
        <fullName evidence="2">Uncharacterized protein</fullName>
    </submittedName>
</protein>
<dbReference type="GO" id="GO:0005886">
    <property type="term" value="C:plasma membrane"/>
    <property type="evidence" value="ECO:0007669"/>
    <property type="project" value="TreeGrafter"/>
</dbReference>
<evidence type="ECO:0000256" key="1">
    <source>
        <dbReference type="SAM" id="MobiDB-lite"/>
    </source>
</evidence>
<gene>
    <name evidence="2" type="ORF">DEA37_0004630</name>
</gene>
<keyword evidence="3" id="KW-1185">Reference proteome</keyword>
<name>A0A5J4N5U6_9TREM</name>
<dbReference type="Proteomes" id="UP000324629">
    <property type="component" value="Unassembled WGS sequence"/>
</dbReference>
<evidence type="ECO:0000313" key="3">
    <source>
        <dbReference type="Proteomes" id="UP000324629"/>
    </source>
</evidence>
<dbReference type="GO" id="GO:0014069">
    <property type="term" value="C:postsynaptic density"/>
    <property type="evidence" value="ECO:0007669"/>
    <property type="project" value="TreeGrafter"/>
</dbReference>
<feature type="region of interest" description="Disordered" evidence="1">
    <location>
        <begin position="1"/>
        <end position="25"/>
    </location>
</feature>
<dbReference type="AlphaFoldDB" id="A0A5J4N5U6"/>
<accession>A0A5J4N5U6</accession>
<reference evidence="2 3" key="1">
    <citation type="journal article" date="2019" name="Gigascience">
        <title>Whole-genome sequence of the oriental lung fluke Paragonimus westermani.</title>
        <authorList>
            <person name="Oey H."/>
            <person name="Zakrzewski M."/>
            <person name="Narain K."/>
            <person name="Devi K.R."/>
            <person name="Agatsuma T."/>
            <person name="Nawaratna S."/>
            <person name="Gobert G.N."/>
            <person name="Jones M.K."/>
            <person name="Ragan M.A."/>
            <person name="McManus D.P."/>
            <person name="Krause L."/>
        </authorList>
    </citation>
    <scope>NUCLEOTIDE SEQUENCE [LARGE SCALE GENOMIC DNA]</scope>
    <source>
        <strain evidence="2 3">IND2009</strain>
    </source>
</reference>